<name>A0A151Z4Y6_TIELA</name>
<feature type="compositionally biased region" description="Pro residues" evidence="1">
    <location>
        <begin position="228"/>
        <end position="251"/>
    </location>
</feature>
<organism evidence="3 4">
    <name type="scientific">Tieghemostelium lacteum</name>
    <name type="common">Slime mold</name>
    <name type="synonym">Dictyostelium lacteum</name>
    <dbReference type="NCBI Taxonomy" id="361077"/>
    <lineage>
        <taxon>Eukaryota</taxon>
        <taxon>Amoebozoa</taxon>
        <taxon>Evosea</taxon>
        <taxon>Eumycetozoa</taxon>
        <taxon>Dictyostelia</taxon>
        <taxon>Dictyosteliales</taxon>
        <taxon>Raperosteliaceae</taxon>
        <taxon>Tieghemostelium</taxon>
    </lineage>
</organism>
<comment type="caution">
    <text evidence="3">The sequence shown here is derived from an EMBL/GenBank/DDBJ whole genome shotgun (WGS) entry which is preliminary data.</text>
</comment>
<gene>
    <name evidence="3" type="ORF">DLAC_10263</name>
</gene>
<evidence type="ECO:0000256" key="1">
    <source>
        <dbReference type="SAM" id="MobiDB-lite"/>
    </source>
</evidence>
<proteinExistence type="predicted"/>
<keyword evidence="4" id="KW-1185">Reference proteome</keyword>
<protein>
    <submittedName>
        <fullName evidence="3">Uncharacterized protein</fullName>
    </submittedName>
</protein>
<sequence>MVLQDVVVKEKFFFKLWNGYEPGYISGLMGILSQDEFNRILKEYNKAAEKAMINLIVYTISAIIISIVPSVTIKMQMKGMPPLTKDSLNNIQEMKPIITFACLVGGIALPIAAYKIYRTIQLNRDLTRITKIFNKEFETRQIVFNSSKKEYMVKGKKEISYALSISYNATVGAPINTTIYATPSITSSGATIIHPPTATIVTPMNTSYGHIPPPVYPQPSFPQQPSYPQQPYPQQPYPQQPYPQQPYPQQPSYPTLPRAPSQQVQQVQQQVQQTQEKVQQTSDYVQMEMDTFSTSEE</sequence>
<feature type="compositionally biased region" description="Pro residues" evidence="1">
    <location>
        <begin position="211"/>
        <end position="222"/>
    </location>
</feature>
<feature type="transmembrane region" description="Helical" evidence="2">
    <location>
        <begin position="97"/>
        <end position="117"/>
    </location>
</feature>
<evidence type="ECO:0000313" key="4">
    <source>
        <dbReference type="Proteomes" id="UP000076078"/>
    </source>
</evidence>
<dbReference type="EMBL" id="LODT01000042">
    <property type="protein sequence ID" value="KYQ89039.1"/>
    <property type="molecule type" value="Genomic_DNA"/>
</dbReference>
<keyword evidence="2" id="KW-0472">Membrane</keyword>
<keyword evidence="2" id="KW-0812">Transmembrane</keyword>
<dbReference type="AlphaFoldDB" id="A0A151Z4Y6"/>
<reference evidence="3 4" key="1">
    <citation type="submission" date="2015-12" db="EMBL/GenBank/DDBJ databases">
        <title>Dictyostelia acquired genes for synthesis and detection of signals that induce cell-type specialization by lateral gene transfer from prokaryotes.</title>
        <authorList>
            <person name="Gloeckner G."/>
            <person name="Schaap P."/>
        </authorList>
    </citation>
    <scope>NUCLEOTIDE SEQUENCE [LARGE SCALE GENOMIC DNA]</scope>
    <source>
        <strain evidence="3 4">TK</strain>
    </source>
</reference>
<dbReference type="Proteomes" id="UP000076078">
    <property type="component" value="Unassembled WGS sequence"/>
</dbReference>
<feature type="region of interest" description="Disordered" evidence="1">
    <location>
        <begin position="211"/>
        <end position="297"/>
    </location>
</feature>
<keyword evidence="2" id="KW-1133">Transmembrane helix</keyword>
<dbReference type="InParanoid" id="A0A151Z4Y6"/>
<feature type="transmembrane region" description="Helical" evidence="2">
    <location>
        <begin position="55"/>
        <end position="77"/>
    </location>
</feature>
<evidence type="ECO:0000313" key="3">
    <source>
        <dbReference type="EMBL" id="KYQ89039.1"/>
    </source>
</evidence>
<accession>A0A151Z4Y6</accession>
<evidence type="ECO:0000256" key="2">
    <source>
        <dbReference type="SAM" id="Phobius"/>
    </source>
</evidence>
<feature type="compositionally biased region" description="Low complexity" evidence="1">
    <location>
        <begin position="262"/>
        <end position="280"/>
    </location>
</feature>